<dbReference type="Gene3D" id="3.40.50.200">
    <property type="entry name" value="Peptidase S8/S53 domain"/>
    <property type="match status" value="1"/>
</dbReference>
<comment type="caution">
    <text evidence="14">The sequence shown here is derived from an EMBL/GenBank/DDBJ whole genome shotgun (WGS) entry which is preliminary data.</text>
</comment>
<feature type="domain" description="PA" evidence="12">
    <location>
        <begin position="449"/>
        <end position="520"/>
    </location>
</feature>
<evidence type="ECO:0000256" key="8">
    <source>
        <dbReference type="PIRSR" id="PIRSR615500-1"/>
    </source>
</evidence>
<dbReference type="Gene3D" id="3.50.30.30">
    <property type="match status" value="1"/>
</dbReference>
<dbReference type="InterPro" id="IPR023827">
    <property type="entry name" value="Peptidase_S8_Asp-AS"/>
</dbReference>
<protein>
    <submittedName>
        <fullName evidence="14">S8 family serine peptidase</fullName>
    </submittedName>
</protein>
<dbReference type="InterPro" id="IPR046450">
    <property type="entry name" value="PA_dom_sf"/>
</dbReference>
<proteinExistence type="inferred from homology"/>
<dbReference type="PROSITE" id="PS00138">
    <property type="entry name" value="SUBTILASE_SER"/>
    <property type="match status" value="1"/>
</dbReference>
<evidence type="ECO:0000259" key="11">
    <source>
        <dbReference type="Pfam" id="PF00082"/>
    </source>
</evidence>
<dbReference type="InterPro" id="IPR036852">
    <property type="entry name" value="Peptidase_S8/S53_dom_sf"/>
</dbReference>
<evidence type="ECO:0000256" key="7">
    <source>
        <dbReference type="ARBA" id="ARBA00022825"/>
    </source>
</evidence>
<dbReference type="SUPFAM" id="SSF49384">
    <property type="entry name" value="Carbohydrate-binding domain"/>
    <property type="match status" value="1"/>
</dbReference>
<dbReference type="InterPro" id="IPR018247">
    <property type="entry name" value="EF_Hand_1_Ca_BS"/>
</dbReference>
<dbReference type="SUPFAM" id="SSF63446">
    <property type="entry name" value="Type I dockerin domain"/>
    <property type="match status" value="1"/>
</dbReference>
<dbReference type="PROSITE" id="PS00136">
    <property type="entry name" value="SUBTILASE_ASP"/>
    <property type="match status" value="1"/>
</dbReference>
<organism evidence="14 15">
    <name type="scientific">Sutcliffiella horikoshii</name>
    <dbReference type="NCBI Taxonomy" id="79883"/>
    <lineage>
        <taxon>Bacteria</taxon>
        <taxon>Bacillati</taxon>
        <taxon>Bacillota</taxon>
        <taxon>Bacilli</taxon>
        <taxon>Bacillales</taxon>
        <taxon>Bacillaceae</taxon>
        <taxon>Sutcliffiella</taxon>
    </lineage>
</organism>
<evidence type="ECO:0000256" key="9">
    <source>
        <dbReference type="PROSITE-ProRule" id="PRU01240"/>
    </source>
</evidence>
<dbReference type="RefSeq" id="WP_148979717.1">
    <property type="nucleotide sequence ID" value="NZ_JBNIKZ010000005.1"/>
</dbReference>
<dbReference type="InterPro" id="IPR034213">
    <property type="entry name" value="S8_Vpr-like"/>
</dbReference>
<evidence type="ECO:0000259" key="12">
    <source>
        <dbReference type="Pfam" id="PF02225"/>
    </source>
</evidence>
<keyword evidence="2" id="KW-0134">Cell wall</keyword>
<feature type="active site" description="Charge relay system" evidence="8 9">
    <location>
        <position position="596"/>
    </location>
</feature>
<dbReference type="CDD" id="cd07474">
    <property type="entry name" value="Peptidases_S8_subtilisin_Vpr-like"/>
    <property type="match status" value="1"/>
</dbReference>
<dbReference type="PANTHER" id="PTHR43806:SF65">
    <property type="entry name" value="SERINE PROTEASE APRX"/>
    <property type="match status" value="1"/>
</dbReference>
<evidence type="ECO:0000313" key="14">
    <source>
        <dbReference type="EMBL" id="TYS71613.1"/>
    </source>
</evidence>
<evidence type="ECO:0000256" key="4">
    <source>
        <dbReference type="ARBA" id="ARBA00022670"/>
    </source>
</evidence>
<dbReference type="InterPro" id="IPR036439">
    <property type="entry name" value="Dockerin_dom_sf"/>
</dbReference>
<dbReference type="OrthoDB" id="9798386at2"/>
<dbReference type="PROSITE" id="PS00018">
    <property type="entry name" value="EF_HAND_1"/>
    <property type="match status" value="1"/>
</dbReference>
<dbReference type="Gene3D" id="2.60.40.4130">
    <property type="match status" value="1"/>
</dbReference>
<accession>A0A5D4T7K1</accession>
<evidence type="ECO:0000259" key="13">
    <source>
        <dbReference type="Pfam" id="PF05922"/>
    </source>
</evidence>
<dbReference type="Pfam" id="PF00082">
    <property type="entry name" value="Peptidase_S8"/>
    <property type="match status" value="1"/>
</dbReference>
<feature type="domain" description="Peptidase S8/S53" evidence="11">
    <location>
        <begin position="219"/>
        <end position="644"/>
    </location>
</feature>
<keyword evidence="7 9" id="KW-0720">Serine protease</keyword>
<dbReference type="GO" id="GO:0006508">
    <property type="term" value="P:proteolysis"/>
    <property type="evidence" value="ECO:0007669"/>
    <property type="project" value="UniProtKB-KW"/>
</dbReference>
<dbReference type="Pfam" id="PF02225">
    <property type="entry name" value="PA"/>
    <property type="match status" value="1"/>
</dbReference>
<dbReference type="Proteomes" id="UP000324517">
    <property type="component" value="Unassembled WGS sequence"/>
</dbReference>
<evidence type="ECO:0000256" key="6">
    <source>
        <dbReference type="ARBA" id="ARBA00022801"/>
    </source>
</evidence>
<keyword evidence="6 9" id="KW-0378">Hydrolase</keyword>
<keyword evidence="3" id="KW-0964">Secreted</keyword>
<dbReference type="PROSITE" id="PS51892">
    <property type="entry name" value="SUBTILASE"/>
    <property type="match status" value="1"/>
</dbReference>
<dbReference type="InterPro" id="IPR015500">
    <property type="entry name" value="Peptidase_S8_subtilisin-rel"/>
</dbReference>
<dbReference type="InterPro" id="IPR003137">
    <property type="entry name" value="PA_domain"/>
</dbReference>
<dbReference type="SUPFAM" id="SSF52743">
    <property type="entry name" value="Subtilisin-like"/>
    <property type="match status" value="1"/>
</dbReference>
<dbReference type="EMBL" id="VTET01000006">
    <property type="protein sequence ID" value="TYS71613.1"/>
    <property type="molecule type" value="Genomic_DNA"/>
</dbReference>
<dbReference type="PRINTS" id="PR00723">
    <property type="entry name" value="SUBTILISIN"/>
</dbReference>
<feature type="domain" description="Inhibitor I9" evidence="13">
    <location>
        <begin position="81"/>
        <end position="183"/>
    </location>
</feature>
<keyword evidence="5" id="KW-0732">Signal</keyword>
<dbReference type="InterPro" id="IPR010259">
    <property type="entry name" value="S8pro/Inhibitor_I9"/>
</dbReference>
<name>A0A5D4T7K1_9BACI</name>
<dbReference type="Pfam" id="PF05922">
    <property type="entry name" value="Inhibitor_I9"/>
    <property type="match status" value="1"/>
</dbReference>
<dbReference type="SUPFAM" id="SSF52025">
    <property type="entry name" value="PA domain"/>
    <property type="match status" value="1"/>
</dbReference>
<dbReference type="CDD" id="cd14254">
    <property type="entry name" value="Dockerin_II"/>
    <property type="match status" value="1"/>
</dbReference>
<dbReference type="InterPro" id="IPR022398">
    <property type="entry name" value="Peptidase_S8_His-AS"/>
</dbReference>
<reference evidence="14 15" key="1">
    <citation type="submission" date="2019-08" db="EMBL/GenBank/DDBJ databases">
        <title>Bacillus genomes from the desert of Cuatro Cienegas, Coahuila.</title>
        <authorList>
            <person name="Olmedo-Alvarez G."/>
        </authorList>
    </citation>
    <scope>NUCLEOTIDE SEQUENCE [LARGE SCALE GENOMIC DNA]</scope>
    <source>
        <strain evidence="14 15">CH98b_3T</strain>
    </source>
</reference>
<keyword evidence="4 9" id="KW-0645">Protease</keyword>
<evidence type="ECO:0000256" key="1">
    <source>
        <dbReference type="ARBA" id="ARBA00011073"/>
    </source>
</evidence>
<evidence type="ECO:0000256" key="2">
    <source>
        <dbReference type="ARBA" id="ARBA00022512"/>
    </source>
</evidence>
<dbReference type="InterPro" id="IPR050131">
    <property type="entry name" value="Peptidase_S8_subtilisin-like"/>
</dbReference>
<evidence type="ECO:0000256" key="3">
    <source>
        <dbReference type="ARBA" id="ARBA00022525"/>
    </source>
</evidence>
<evidence type="ECO:0000256" key="10">
    <source>
        <dbReference type="RuleBase" id="RU003355"/>
    </source>
</evidence>
<dbReference type="GO" id="GO:0004252">
    <property type="term" value="F:serine-type endopeptidase activity"/>
    <property type="evidence" value="ECO:0007669"/>
    <property type="project" value="UniProtKB-UniRule"/>
</dbReference>
<dbReference type="PANTHER" id="PTHR43806">
    <property type="entry name" value="PEPTIDASE S8"/>
    <property type="match status" value="1"/>
</dbReference>
<evidence type="ECO:0000313" key="15">
    <source>
        <dbReference type="Proteomes" id="UP000324517"/>
    </source>
</evidence>
<dbReference type="PROSITE" id="PS00137">
    <property type="entry name" value="SUBTILASE_HIS"/>
    <property type="match status" value="1"/>
</dbReference>
<gene>
    <name evidence="14" type="ORF">FZC75_13825</name>
</gene>
<sequence length="1390" mass="152869">MSIGKIKHLITGTLVASLLFSTGTSYKAIAEDNIQNDKNGVEQMLVNLTEHQRKALKELEITPGFVVSPDINKENSELVNVIVEFNSDPAEVEVAKNAAKGKRMTLSSAKSKVKKDHDTFQKEWKTIKSLNRPNEEKMKDSKITREYHEAFNGVAMTLPGTAVQELLSTGVVKRIWKDAEVKLDLPEEASEMKSSTSSKVDDSLVQIGADKLHQENISGSGVKVGVIDTGIDYNHPDLKDSYKGGYDFVDNDSDPMEATYQDWKDSGRPEFEGGSSYYTLHGTHVAGSIAAQKKNSSASAVKGVAPDVDLYMYRVLGSYGRGSLAAIIAGIDRAVREEMDVINLSLGSSINDPLNPASIAVNNAMLSGVVTVVASGNAGPGEKTLGSPGAAALGITVGASDVSVTIPTITASAGEASITDMKLLAQNFTDNLKDLENKTLPTVDVGIGTKTDFDNKDVAGKVAIIQRGDITFDEKIQNARAAGAKAVIIYNHVDGEIEAYLGEGMNYIPTFGITKADGEQMLPQSEIKFESLGSVKTEGDRLAEFSSRGPANGNDDIKPDVVGPGVAIFSTIPEFINDPQDGGKYDTAYARLQGTSMAAPHVAGTAALILQANPEYTPFDVKAALMNTADEMNGEYSVNEIGSGRINAYEAVHTETLIKVMDKTMHEQDGNFIEIDEETGSIAFGSHFKEGDGPIEDSRKIVIRNFNEKDVKEFNTNVEFLPAKGEIQDADKNGVEVIIPNTVSIEPGKYLEVEPTIRVSQDAEFGRYEGYVTLINSEHEEENYRIPFSIRVTEKGFEKMVLTRPMIANDSKAHPYYTPYTNAIVKLSTPLETIDVLVKDGKSGEAIGFIATIDASQLLTGIDYWADAIFKGKVYPFTNDPSQPISDKEVKLPEGDYTFEMIGYDEQGIPRSKGAMVMIDNTPPEVEVSMDPGIYEVDDSMYTIEEGYEGPAVWIHGNVYDSTVDALKQKGMAIDQSVNGALWWEYNYYNHHFLAVDSEGNFRFPATKERIDQMSYLDSNLFVFDNATASVGYPQGINRYLFIKEGTEYAVPSYDKEKVRLGDEITMTLNLNNVKQLASGEFTVPFYNNHFEFLNVKVNEAFEKYTEEKGVNFILDEPTLNASTVKVGASIEENDLAIDQNLPFLDVTFKVINDENYTYQDGLSLSFDTIAFKYKKTSDSNPTTIRVYKDKSFIILAKYSIVNGNMKPEAFMRENGQWDNTFDYSKLGAKVYAKNNNGKTFEASIIHSNAYYTIDKLPTTEQEYDIYVQVPGHLTSKTAQTVGTYIDGELVGTRHIAQIETGYAGDVNGDKMIDINDAIIAVFSYGKENVGVNKGDINQDGKVDEKDLRYIEKNFFKVGPDVKGDKKPKEKSGKVTLEKLFRSIGLELRN</sequence>
<dbReference type="GO" id="GO:0000272">
    <property type="term" value="P:polysaccharide catabolic process"/>
    <property type="evidence" value="ECO:0007669"/>
    <property type="project" value="InterPro"/>
</dbReference>
<feature type="active site" description="Charge relay system" evidence="8 9">
    <location>
        <position position="228"/>
    </location>
</feature>
<comment type="similarity">
    <text evidence="1 9 10">Belongs to the peptidase S8 family.</text>
</comment>
<dbReference type="CDD" id="cd08547">
    <property type="entry name" value="Type_II_cohesin"/>
    <property type="match status" value="1"/>
</dbReference>
<dbReference type="InterPro" id="IPR008965">
    <property type="entry name" value="CBM2/CBM3_carb-bd_dom_sf"/>
</dbReference>
<dbReference type="GO" id="GO:0030246">
    <property type="term" value="F:carbohydrate binding"/>
    <property type="evidence" value="ECO:0007669"/>
    <property type="project" value="InterPro"/>
</dbReference>
<evidence type="ECO:0000256" key="5">
    <source>
        <dbReference type="ARBA" id="ARBA00022729"/>
    </source>
</evidence>
<dbReference type="CDD" id="cd02133">
    <property type="entry name" value="PA_C5a_like"/>
    <property type="match status" value="1"/>
</dbReference>
<dbReference type="InterPro" id="IPR000209">
    <property type="entry name" value="Peptidase_S8/S53_dom"/>
</dbReference>
<dbReference type="Gene3D" id="2.60.40.680">
    <property type="match status" value="1"/>
</dbReference>
<feature type="active site" description="Charge relay system" evidence="8 9">
    <location>
        <position position="281"/>
    </location>
</feature>
<dbReference type="InterPro" id="IPR023828">
    <property type="entry name" value="Peptidase_S8_Ser-AS"/>
</dbReference>